<evidence type="ECO:0000313" key="2">
    <source>
        <dbReference type="EMBL" id="KDQ08281.1"/>
    </source>
</evidence>
<accession>A0A067M9M1</accession>
<protein>
    <recommendedName>
        <fullName evidence="1">DUF7079 domain-containing protein</fullName>
    </recommendedName>
</protein>
<evidence type="ECO:0000259" key="1">
    <source>
        <dbReference type="Pfam" id="PF23296"/>
    </source>
</evidence>
<name>A0A067M9M1_BOTB1</name>
<dbReference type="Pfam" id="PF23296">
    <property type="entry name" value="DUF7079"/>
    <property type="match status" value="1"/>
</dbReference>
<evidence type="ECO:0000313" key="3">
    <source>
        <dbReference type="Proteomes" id="UP000027195"/>
    </source>
</evidence>
<reference evidence="3" key="1">
    <citation type="journal article" date="2014" name="Proc. Natl. Acad. Sci. U.S.A.">
        <title>Extensive sampling of basidiomycete genomes demonstrates inadequacy of the white-rot/brown-rot paradigm for wood decay fungi.</title>
        <authorList>
            <person name="Riley R."/>
            <person name="Salamov A.A."/>
            <person name="Brown D.W."/>
            <person name="Nagy L.G."/>
            <person name="Floudas D."/>
            <person name="Held B.W."/>
            <person name="Levasseur A."/>
            <person name="Lombard V."/>
            <person name="Morin E."/>
            <person name="Otillar R."/>
            <person name="Lindquist E.A."/>
            <person name="Sun H."/>
            <person name="LaButti K.M."/>
            <person name="Schmutz J."/>
            <person name="Jabbour D."/>
            <person name="Luo H."/>
            <person name="Baker S.E."/>
            <person name="Pisabarro A.G."/>
            <person name="Walton J.D."/>
            <person name="Blanchette R.A."/>
            <person name="Henrissat B."/>
            <person name="Martin F."/>
            <person name="Cullen D."/>
            <person name="Hibbett D.S."/>
            <person name="Grigoriev I.V."/>
        </authorList>
    </citation>
    <scope>NUCLEOTIDE SEQUENCE [LARGE SCALE GENOMIC DNA]</scope>
    <source>
        <strain evidence="3">FD-172 SS1</strain>
    </source>
</reference>
<gene>
    <name evidence="2" type="ORF">BOTBODRAFT_180046</name>
</gene>
<organism evidence="2 3">
    <name type="scientific">Botryobasidium botryosum (strain FD-172 SS1)</name>
    <dbReference type="NCBI Taxonomy" id="930990"/>
    <lineage>
        <taxon>Eukaryota</taxon>
        <taxon>Fungi</taxon>
        <taxon>Dikarya</taxon>
        <taxon>Basidiomycota</taxon>
        <taxon>Agaricomycotina</taxon>
        <taxon>Agaricomycetes</taxon>
        <taxon>Cantharellales</taxon>
        <taxon>Botryobasidiaceae</taxon>
        <taxon>Botryobasidium</taxon>
    </lineage>
</organism>
<feature type="domain" description="DUF7079" evidence="1">
    <location>
        <begin position="11"/>
        <end position="126"/>
    </location>
</feature>
<dbReference type="HOGENOM" id="CLU_159426_0_0_1"/>
<dbReference type="OrthoDB" id="3244284at2759"/>
<dbReference type="EMBL" id="KL198093">
    <property type="protein sequence ID" value="KDQ08281.1"/>
    <property type="molecule type" value="Genomic_DNA"/>
</dbReference>
<dbReference type="InParanoid" id="A0A067M9M1"/>
<sequence length="131" mass="14999">MASSTTTPSLERERELCTLLSCLFLDTEHTPDDIDAIGSSLFGLQVSIATAEHVLRYDLFPILGGNLLSVTGEWAFFDEDWLWAQVQTRRASFVGVKLIRNVGDSIAWRIVGRYMVWPNWMKVKERYIARM</sequence>
<dbReference type="InterPro" id="IPR055507">
    <property type="entry name" value="DUF7079"/>
</dbReference>
<proteinExistence type="predicted"/>
<dbReference type="Proteomes" id="UP000027195">
    <property type="component" value="Unassembled WGS sequence"/>
</dbReference>
<dbReference type="AlphaFoldDB" id="A0A067M9M1"/>
<keyword evidence="3" id="KW-1185">Reference proteome</keyword>